<comment type="caution">
    <text evidence="1">The sequence shown here is derived from an EMBL/GenBank/DDBJ whole genome shotgun (WGS) entry which is preliminary data.</text>
</comment>
<evidence type="ECO:0000313" key="1">
    <source>
        <dbReference type="EMBL" id="MRX06968.1"/>
    </source>
</evidence>
<accession>A0A6L5QBR6</accession>
<evidence type="ECO:0000313" key="2">
    <source>
        <dbReference type="Proteomes" id="UP000481037"/>
    </source>
</evidence>
<name>A0A6L5QBR6_9BURK</name>
<reference evidence="1 2" key="1">
    <citation type="submission" date="2019-11" db="EMBL/GenBank/DDBJ databases">
        <title>Novel species isolated from a subtropical stream in China.</title>
        <authorList>
            <person name="Lu H."/>
        </authorList>
    </citation>
    <scope>NUCLEOTIDE SEQUENCE [LARGE SCALE GENOMIC DNA]</scope>
    <source>
        <strain evidence="1 2">FT25W</strain>
    </source>
</reference>
<organism evidence="1 2">
    <name type="scientific">Duganella alba</name>
    <dbReference type="NCBI Taxonomy" id="2666081"/>
    <lineage>
        <taxon>Bacteria</taxon>
        <taxon>Pseudomonadati</taxon>
        <taxon>Pseudomonadota</taxon>
        <taxon>Betaproteobacteria</taxon>
        <taxon>Burkholderiales</taxon>
        <taxon>Oxalobacteraceae</taxon>
        <taxon>Telluria group</taxon>
        <taxon>Duganella</taxon>
    </lineage>
</organism>
<protein>
    <submittedName>
        <fullName evidence="1">Uncharacterized protein</fullName>
    </submittedName>
</protein>
<dbReference type="EMBL" id="WKJM01000002">
    <property type="protein sequence ID" value="MRX06968.1"/>
    <property type="molecule type" value="Genomic_DNA"/>
</dbReference>
<dbReference type="RefSeq" id="WP_154363539.1">
    <property type="nucleotide sequence ID" value="NZ_WKJM01000002.1"/>
</dbReference>
<dbReference type="AlphaFoldDB" id="A0A6L5QBR6"/>
<sequence>MMVVLSGEGKSDLGDCNNSQGQCQVPDFVHGPMTLLVDQILAQRLHYSMLEVTPAQYIYIRKSQLMALAAQRKAGKESISLTGKKNGQDTGYFRINAWVLGKETLRLQQENGDQAIAILFRDCDGTNSTPAGLWDQKWKAMVEGFARSELGECGVPMLPKPKSEAWLLCAAKAHPYQHCAALEDMSGNDKSPHALKDALDAAYGRELSSAEQVDWLTEHGYDDEKAANQMPSLQKFKERLNAAMNILGLPSYQGV</sequence>
<gene>
    <name evidence="1" type="ORF">GJ697_03870</name>
</gene>
<dbReference type="Proteomes" id="UP000481037">
    <property type="component" value="Unassembled WGS sequence"/>
</dbReference>
<proteinExistence type="predicted"/>
<keyword evidence="2" id="KW-1185">Reference proteome</keyword>